<evidence type="ECO:0000256" key="2">
    <source>
        <dbReference type="SAM" id="Phobius"/>
    </source>
</evidence>
<feature type="compositionally biased region" description="Gly residues" evidence="1">
    <location>
        <begin position="1"/>
        <end position="10"/>
    </location>
</feature>
<sequence length="93" mass="9302">MSSFSGGGFFGRSHSSGHRRGGMVRGYGHSHSSGHRMGGFLGGSHSSGGRGRYVQGGHLRPVHSRGPRGCLGAFLVGGALVGSGLAGLVSLLA</sequence>
<dbReference type="RefSeq" id="WP_339095348.1">
    <property type="nucleotide sequence ID" value="NZ_CP149782.1"/>
</dbReference>
<accession>A0AAU6Q1I6</accession>
<proteinExistence type="predicted"/>
<keyword evidence="2" id="KW-1133">Transmembrane helix</keyword>
<gene>
    <name evidence="3" type="ORF">WDJ50_11945</name>
</gene>
<keyword evidence="2" id="KW-0812">Transmembrane</keyword>
<feature type="region of interest" description="Disordered" evidence="1">
    <location>
        <begin position="1"/>
        <end position="60"/>
    </location>
</feature>
<organism evidence="3">
    <name type="scientific">Deinococcus sp. VB142</name>
    <dbReference type="NCBI Taxonomy" id="3112952"/>
    <lineage>
        <taxon>Bacteria</taxon>
        <taxon>Thermotogati</taxon>
        <taxon>Deinococcota</taxon>
        <taxon>Deinococci</taxon>
        <taxon>Deinococcales</taxon>
        <taxon>Deinococcaceae</taxon>
        <taxon>Deinococcus</taxon>
    </lineage>
</organism>
<reference evidence="3" key="1">
    <citation type="submission" date="2024-03" db="EMBL/GenBank/DDBJ databases">
        <title>Deinococcus weizhi sp. nov., isolated from human skin.</title>
        <authorList>
            <person name="Wei Z."/>
            <person name="Tian F."/>
            <person name="Yang C."/>
            <person name="Xin L.T."/>
            <person name="Wen Z.J."/>
            <person name="Lan K.C."/>
            <person name="Yu L."/>
            <person name="Zhe W."/>
            <person name="Dan F.D."/>
            <person name="Jun W."/>
            <person name="Rui Z."/>
            <person name="Yong X.J."/>
            <person name="Ting Y."/>
            <person name="Wei X."/>
            <person name="Xu Z.G."/>
            <person name="Xin Z."/>
            <person name="Dong F.G."/>
            <person name="Ni X.M."/>
            <person name="Zheng M.G."/>
            <person name="Chun Y."/>
            <person name="Qian W.X."/>
        </authorList>
    </citation>
    <scope>NUCLEOTIDE SEQUENCE</scope>
    <source>
        <strain evidence="3">VB142</strain>
    </source>
</reference>
<protein>
    <submittedName>
        <fullName evidence="3">Uncharacterized protein</fullName>
    </submittedName>
</protein>
<keyword evidence="2" id="KW-0472">Membrane</keyword>
<feature type="compositionally biased region" description="Gly residues" evidence="1">
    <location>
        <begin position="36"/>
        <end position="51"/>
    </location>
</feature>
<evidence type="ECO:0000313" key="3">
    <source>
        <dbReference type="EMBL" id="WYF44114.1"/>
    </source>
</evidence>
<feature type="transmembrane region" description="Helical" evidence="2">
    <location>
        <begin position="70"/>
        <end position="92"/>
    </location>
</feature>
<dbReference type="AlphaFoldDB" id="A0AAU6Q1I6"/>
<name>A0AAU6Q1I6_9DEIO</name>
<dbReference type="EMBL" id="CP149782">
    <property type="protein sequence ID" value="WYF44114.1"/>
    <property type="molecule type" value="Genomic_DNA"/>
</dbReference>
<evidence type="ECO:0000256" key="1">
    <source>
        <dbReference type="SAM" id="MobiDB-lite"/>
    </source>
</evidence>